<dbReference type="RefSeq" id="WP_011801750.1">
    <property type="nucleotide sequence ID" value="NC_008781.1"/>
</dbReference>
<gene>
    <name evidence="17" type="ordered locus">Pnap_2365</name>
</gene>
<dbReference type="CDD" id="cd00544">
    <property type="entry name" value="CobU"/>
    <property type="match status" value="1"/>
</dbReference>
<comment type="catalytic activity">
    <reaction evidence="1 14">
        <text>adenosylcob(III)inamide + ATP = adenosylcob(III)inamide phosphate + ADP + H(+)</text>
        <dbReference type="Rhea" id="RHEA:15769"/>
        <dbReference type="ChEBI" id="CHEBI:2480"/>
        <dbReference type="ChEBI" id="CHEBI:15378"/>
        <dbReference type="ChEBI" id="CHEBI:30616"/>
        <dbReference type="ChEBI" id="CHEBI:58502"/>
        <dbReference type="ChEBI" id="CHEBI:456216"/>
        <dbReference type="EC" id="2.7.1.156"/>
    </reaction>
</comment>
<dbReference type="Gene3D" id="3.40.50.300">
    <property type="entry name" value="P-loop containing nucleotide triphosphate hydrolases"/>
    <property type="match status" value="1"/>
</dbReference>
<dbReference type="OrthoDB" id="9788370at2"/>
<name>A1VPU4_POLNA</name>
<evidence type="ECO:0000256" key="2">
    <source>
        <dbReference type="ARBA" id="ARBA00000711"/>
    </source>
</evidence>
<evidence type="ECO:0000256" key="8">
    <source>
        <dbReference type="ARBA" id="ARBA00022573"/>
    </source>
</evidence>
<dbReference type="GO" id="GO:0008820">
    <property type="term" value="F:cobinamide phosphate guanylyltransferase activity"/>
    <property type="evidence" value="ECO:0007669"/>
    <property type="project" value="UniProtKB-UniRule"/>
</dbReference>
<keyword evidence="12 14" id="KW-0067">ATP-binding</keyword>
<dbReference type="GO" id="GO:0005524">
    <property type="term" value="F:ATP binding"/>
    <property type="evidence" value="ECO:0007669"/>
    <property type="project" value="UniProtKB-UniRule"/>
</dbReference>
<comment type="catalytic activity">
    <reaction evidence="2 14">
        <text>adenosylcob(III)inamide phosphate + GTP + H(+) = adenosylcob(III)inamide-GDP + diphosphate</text>
        <dbReference type="Rhea" id="RHEA:22712"/>
        <dbReference type="ChEBI" id="CHEBI:15378"/>
        <dbReference type="ChEBI" id="CHEBI:33019"/>
        <dbReference type="ChEBI" id="CHEBI:37565"/>
        <dbReference type="ChEBI" id="CHEBI:58502"/>
        <dbReference type="ChEBI" id="CHEBI:60487"/>
        <dbReference type="EC" id="2.7.7.62"/>
    </reaction>
</comment>
<keyword evidence="8 14" id="KW-0169">Cobalamin biosynthesis</keyword>
<dbReference type="InterPro" id="IPR003203">
    <property type="entry name" value="CobU/CobP"/>
</dbReference>
<feature type="active site" description="GMP-histidine intermediate" evidence="15">
    <location>
        <position position="61"/>
    </location>
</feature>
<dbReference type="PIRSF" id="PIRSF006135">
    <property type="entry name" value="CobU"/>
    <property type="match status" value="1"/>
</dbReference>
<dbReference type="eggNOG" id="COG2087">
    <property type="taxonomic scope" value="Bacteria"/>
</dbReference>
<keyword evidence="18" id="KW-1185">Reference proteome</keyword>
<comment type="catalytic activity">
    <reaction evidence="3">
        <text>adenosylcob(III)inamide + GTP = adenosylcob(III)inamide phosphate + GDP + H(+)</text>
        <dbReference type="Rhea" id="RHEA:15765"/>
        <dbReference type="ChEBI" id="CHEBI:2480"/>
        <dbReference type="ChEBI" id="CHEBI:15378"/>
        <dbReference type="ChEBI" id="CHEBI:37565"/>
        <dbReference type="ChEBI" id="CHEBI:58189"/>
        <dbReference type="ChEBI" id="CHEBI:58502"/>
        <dbReference type="EC" id="2.7.1.156"/>
    </reaction>
</comment>
<dbReference type="SUPFAM" id="SSF52540">
    <property type="entry name" value="P-loop containing nucleoside triphosphate hydrolases"/>
    <property type="match status" value="1"/>
</dbReference>
<dbReference type="EMBL" id="CP000529">
    <property type="protein sequence ID" value="ABM37672.1"/>
    <property type="molecule type" value="Genomic_DNA"/>
</dbReference>
<dbReference type="AlphaFoldDB" id="A1VPU4"/>
<dbReference type="UniPathway" id="UPA00148">
    <property type="reaction ID" value="UER00236"/>
</dbReference>
<feature type="binding site" evidence="16">
    <location>
        <position position="76"/>
    </location>
    <ligand>
        <name>GTP</name>
        <dbReference type="ChEBI" id="CHEBI:37565"/>
    </ligand>
</feature>
<comment type="function">
    <text evidence="4 14">Catalyzes ATP-dependent phosphorylation of adenosylcobinamide and addition of GMP to adenosylcobinamide phosphate.</text>
</comment>
<accession>A1VPU4</accession>
<keyword evidence="13 14" id="KW-0342">GTP-binding</keyword>
<dbReference type="KEGG" id="pna:Pnap_2365"/>
<reference evidence="18" key="1">
    <citation type="journal article" date="2009" name="Environ. Microbiol.">
        <title>The genome of Polaromonas naphthalenivorans strain CJ2, isolated from coal tar-contaminated sediment, reveals physiological and metabolic versatility and evolution through extensive horizontal gene transfer.</title>
        <authorList>
            <person name="Yagi J.M."/>
            <person name="Sims D."/>
            <person name="Brettin T."/>
            <person name="Bruce D."/>
            <person name="Madsen E.L."/>
        </authorList>
    </citation>
    <scope>NUCLEOTIDE SEQUENCE [LARGE SCALE GENOMIC DNA]</scope>
    <source>
        <strain evidence="18">CJ2</strain>
    </source>
</reference>
<dbReference type="InterPro" id="IPR027417">
    <property type="entry name" value="P-loop_NTPase"/>
</dbReference>
<dbReference type="EC" id="2.7.1.156" evidence="14"/>
<dbReference type="GO" id="GO:0043752">
    <property type="term" value="F:adenosylcobinamide kinase activity"/>
    <property type="evidence" value="ECO:0007669"/>
    <property type="project" value="UniProtKB-EC"/>
</dbReference>
<comment type="pathway">
    <text evidence="6 14">Cofactor biosynthesis; adenosylcobalamin biosynthesis; adenosylcobalamin from cob(II)yrinate a,c-diamide: step 5/7.</text>
</comment>
<organism evidence="17 18">
    <name type="scientific">Polaromonas naphthalenivorans (strain CJ2)</name>
    <dbReference type="NCBI Taxonomy" id="365044"/>
    <lineage>
        <taxon>Bacteria</taxon>
        <taxon>Pseudomonadati</taxon>
        <taxon>Pseudomonadota</taxon>
        <taxon>Betaproteobacteria</taxon>
        <taxon>Burkholderiales</taxon>
        <taxon>Comamonadaceae</taxon>
        <taxon>Polaromonas</taxon>
    </lineage>
</organism>
<evidence type="ECO:0000256" key="14">
    <source>
        <dbReference type="PIRNR" id="PIRNR006135"/>
    </source>
</evidence>
<evidence type="ECO:0000256" key="13">
    <source>
        <dbReference type="ARBA" id="ARBA00023134"/>
    </source>
</evidence>
<keyword evidence="9 14" id="KW-0808">Transferase</keyword>
<evidence type="ECO:0000256" key="6">
    <source>
        <dbReference type="ARBA" id="ARBA00005159"/>
    </source>
</evidence>
<keyword evidence="10 14" id="KW-0547">Nucleotide-binding</keyword>
<dbReference type="STRING" id="365044.Pnap_2365"/>
<evidence type="ECO:0000256" key="3">
    <source>
        <dbReference type="ARBA" id="ARBA00001522"/>
    </source>
</evidence>
<feature type="binding site" evidence="16">
    <location>
        <begin position="45"/>
        <end position="47"/>
    </location>
    <ligand>
        <name>GTP</name>
        <dbReference type="ChEBI" id="CHEBI:37565"/>
    </ligand>
</feature>
<evidence type="ECO:0000256" key="4">
    <source>
        <dbReference type="ARBA" id="ARBA00003889"/>
    </source>
</evidence>
<sequence length="197" mass="21214">MVEELAIAKSELILGGQKSGKSRRAELLARSWLGQSPAHRAVLIATAQPWDEEMRERIARHQADRAVRVPGMRTVEEPVQLAQALASHSQPQTLVVVDCLTLWLTNLLMPAAEFKEKEAVAHDPHAQTAMFLIAIENAAGPVVLVGNEIGLGVIPLGRETRAFVDALGGLNQDVARACAQVTLMAAGLPLTLKEGRP</sequence>
<evidence type="ECO:0000256" key="5">
    <source>
        <dbReference type="ARBA" id="ARBA00004692"/>
    </source>
</evidence>
<evidence type="ECO:0000313" key="17">
    <source>
        <dbReference type="EMBL" id="ABM37672.1"/>
    </source>
</evidence>
<evidence type="ECO:0000256" key="15">
    <source>
        <dbReference type="PIRSR" id="PIRSR006135-1"/>
    </source>
</evidence>
<dbReference type="HOGENOM" id="CLU_094161_0_1_4"/>
<dbReference type="EC" id="2.7.7.62" evidence="14"/>
<dbReference type="Pfam" id="PF02283">
    <property type="entry name" value="CobU"/>
    <property type="match status" value="1"/>
</dbReference>
<dbReference type="PANTHER" id="PTHR34848:SF1">
    <property type="entry name" value="BIFUNCTIONAL ADENOSYLCOBALAMIN BIOSYNTHESIS PROTEIN COBU"/>
    <property type="match status" value="1"/>
</dbReference>
<evidence type="ECO:0000256" key="1">
    <source>
        <dbReference type="ARBA" id="ARBA00000312"/>
    </source>
</evidence>
<evidence type="ECO:0000256" key="11">
    <source>
        <dbReference type="ARBA" id="ARBA00022777"/>
    </source>
</evidence>
<evidence type="ECO:0000313" key="18">
    <source>
        <dbReference type="Proteomes" id="UP000000644"/>
    </source>
</evidence>
<proteinExistence type="inferred from homology"/>
<dbReference type="GO" id="GO:0009236">
    <property type="term" value="P:cobalamin biosynthetic process"/>
    <property type="evidence" value="ECO:0007669"/>
    <property type="project" value="UniProtKB-UniRule"/>
</dbReference>
<feature type="binding site" evidence="16">
    <location>
        <begin position="15"/>
        <end position="22"/>
    </location>
    <ligand>
        <name>GTP</name>
        <dbReference type="ChEBI" id="CHEBI:37565"/>
    </ligand>
</feature>
<evidence type="ECO:0000256" key="9">
    <source>
        <dbReference type="ARBA" id="ARBA00022679"/>
    </source>
</evidence>
<evidence type="ECO:0000256" key="16">
    <source>
        <dbReference type="PIRSR" id="PIRSR006135-2"/>
    </source>
</evidence>
<keyword evidence="11 14" id="KW-0418">Kinase</keyword>
<protein>
    <recommendedName>
        <fullName evidence="14">Bifunctional adenosylcobalamin biosynthesis protein</fullName>
        <ecNumber evidence="14">2.7.1.156</ecNumber>
        <ecNumber evidence="14">2.7.7.62</ecNumber>
    </recommendedName>
</protein>
<comment type="pathway">
    <text evidence="5 14">Cofactor biosynthesis; adenosylcobalamin biosynthesis; adenosylcobalamin from cob(II)yrinate a,c-diamide: step 6/7.</text>
</comment>
<evidence type="ECO:0000256" key="10">
    <source>
        <dbReference type="ARBA" id="ARBA00022741"/>
    </source>
</evidence>
<comment type="similarity">
    <text evidence="7 14">Belongs to the CobU/CobP family.</text>
</comment>
<evidence type="ECO:0000256" key="7">
    <source>
        <dbReference type="ARBA" id="ARBA00007490"/>
    </source>
</evidence>
<evidence type="ECO:0000256" key="12">
    <source>
        <dbReference type="ARBA" id="ARBA00022840"/>
    </source>
</evidence>
<feature type="binding site" evidence="16">
    <location>
        <position position="98"/>
    </location>
    <ligand>
        <name>GTP</name>
        <dbReference type="ChEBI" id="CHEBI:37565"/>
    </ligand>
</feature>
<dbReference type="Proteomes" id="UP000000644">
    <property type="component" value="Chromosome"/>
</dbReference>
<dbReference type="PANTHER" id="PTHR34848">
    <property type="match status" value="1"/>
</dbReference>
<dbReference type="GO" id="GO:0005525">
    <property type="term" value="F:GTP binding"/>
    <property type="evidence" value="ECO:0007669"/>
    <property type="project" value="UniProtKB-UniRule"/>
</dbReference>